<protein>
    <submittedName>
        <fullName evidence="1">Uncharacterized protein</fullName>
    </submittedName>
</protein>
<dbReference type="EMBL" id="CP066681">
    <property type="protein sequence ID" value="QQG36496.1"/>
    <property type="molecule type" value="Genomic_DNA"/>
</dbReference>
<reference evidence="1 2" key="1">
    <citation type="submission" date="2020-07" db="EMBL/GenBank/DDBJ databases">
        <title>Huge and variable diversity of episymbiotic CPR bacteria and DPANN archaea in groundwater ecosystems.</title>
        <authorList>
            <person name="He C.Y."/>
            <person name="Keren R."/>
            <person name="Whittaker M."/>
            <person name="Farag I.F."/>
            <person name="Doudna J."/>
            <person name="Cate J.H.D."/>
            <person name="Banfield J.F."/>
        </authorList>
    </citation>
    <scope>NUCLEOTIDE SEQUENCE [LARGE SCALE GENOMIC DNA]</scope>
    <source>
        <strain evidence="1">NC_groundwater_70_Ag_B-0.1um_54_66</strain>
    </source>
</reference>
<sequence>MSNPKPATDSPTLDQAFATCAKAEDIEAAAAAYLRGPYHHGEMTVFIFRGERNNGMPLQVHVQPDTGIACGEGASMEVDMNQLDTDDMRESAQRWYVRQVGEGKFSLNQKVAVVFDSARNGSPELDGEANTKNFAGILDRESTPGFLERASTTLRRLMGGPSQLSCR</sequence>
<proteinExistence type="predicted"/>
<evidence type="ECO:0000313" key="2">
    <source>
        <dbReference type="Proteomes" id="UP000595362"/>
    </source>
</evidence>
<organism evidence="1 2">
    <name type="scientific">Micavibrio aeruginosavorus</name>
    <dbReference type="NCBI Taxonomy" id="349221"/>
    <lineage>
        <taxon>Bacteria</taxon>
        <taxon>Pseudomonadati</taxon>
        <taxon>Bdellovibrionota</taxon>
        <taxon>Bdellovibrionia</taxon>
        <taxon>Bdellovibrionales</taxon>
        <taxon>Pseudobdellovibrionaceae</taxon>
        <taxon>Micavibrio</taxon>
    </lineage>
</organism>
<evidence type="ECO:0000313" key="1">
    <source>
        <dbReference type="EMBL" id="QQG36496.1"/>
    </source>
</evidence>
<gene>
    <name evidence="1" type="ORF">HYS17_01505</name>
</gene>
<accession>A0A7T5UH18</accession>
<name>A0A7T5UH18_9BACT</name>
<dbReference type="Proteomes" id="UP000595362">
    <property type="component" value="Chromosome"/>
</dbReference>
<dbReference type="AlphaFoldDB" id="A0A7T5UH18"/>